<dbReference type="Gene3D" id="1.20.120.620">
    <property type="entry name" value="Backbone structure of the membrane domain of e. Coli histidine kinase receptor kdpd"/>
    <property type="match status" value="1"/>
</dbReference>
<dbReference type="Proteomes" id="UP000552954">
    <property type="component" value="Unassembled WGS sequence"/>
</dbReference>
<dbReference type="Gene3D" id="1.10.287.130">
    <property type="match status" value="1"/>
</dbReference>
<evidence type="ECO:0000256" key="7">
    <source>
        <dbReference type="ARBA" id="ARBA00022741"/>
    </source>
</evidence>
<keyword evidence="5" id="KW-0808">Transferase</keyword>
<dbReference type="Gene3D" id="3.30.565.10">
    <property type="entry name" value="Histidine kinase-like ATPase, C-terminal domain"/>
    <property type="match status" value="1"/>
</dbReference>
<feature type="transmembrane region" description="Helical" evidence="14">
    <location>
        <begin position="59"/>
        <end position="85"/>
    </location>
</feature>
<dbReference type="GO" id="GO:0000155">
    <property type="term" value="F:phosphorelay sensor kinase activity"/>
    <property type="evidence" value="ECO:0007669"/>
    <property type="project" value="InterPro"/>
</dbReference>
<reference evidence="16 17" key="2">
    <citation type="submission" date="2020-06" db="EMBL/GenBank/DDBJ databases">
        <title>Ramlibacter rhizophilus sp. nov., isolated from rhizosphere soil of national flower Mugunghwa from South Korea.</title>
        <authorList>
            <person name="Zheng-Fei Y."/>
            <person name="Huan T."/>
        </authorList>
    </citation>
    <scope>NUCLEOTIDE SEQUENCE [LARGE SCALE GENOMIC DNA]</scope>
    <source>
        <strain evidence="16 17">B156</strain>
    </source>
</reference>
<keyword evidence="4" id="KW-0597">Phosphoprotein</keyword>
<gene>
    <name evidence="16" type="ORF">HK415_11805</name>
</gene>
<dbReference type="Pfam" id="PF13493">
    <property type="entry name" value="DUF4118"/>
    <property type="match status" value="1"/>
</dbReference>
<dbReference type="InterPro" id="IPR050736">
    <property type="entry name" value="Sensor_HK_Regulatory"/>
</dbReference>
<feature type="transmembrane region" description="Helical" evidence="14">
    <location>
        <begin position="30"/>
        <end position="47"/>
    </location>
</feature>
<keyword evidence="8 16" id="KW-0418">Kinase</keyword>
<evidence type="ECO:0000256" key="12">
    <source>
        <dbReference type="ARBA" id="ARBA00023136"/>
    </source>
</evidence>
<dbReference type="Pfam" id="PF00512">
    <property type="entry name" value="HisKA"/>
    <property type="match status" value="1"/>
</dbReference>
<comment type="caution">
    <text evidence="16">The sequence shown here is derived from an EMBL/GenBank/DDBJ whole genome shotgun (WGS) entry which is preliminary data.</text>
</comment>
<evidence type="ECO:0000256" key="9">
    <source>
        <dbReference type="ARBA" id="ARBA00022840"/>
    </source>
</evidence>
<dbReference type="FunFam" id="1.10.287.130:FF:000001">
    <property type="entry name" value="Two-component sensor histidine kinase"/>
    <property type="match status" value="1"/>
</dbReference>
<evidence type="ECO:0000256" key="5">
    <source>
        <dbReference type="ARBA" id="ARBA00022679"/>
    </source>
</evidence>
<dbReference type="EMBL" id="JABFCS010000001">
    <property type="protein sequence ID" value="NNU43692.1"/>
    <property type="molecule type" value="Genomic_DNA"/>
</dbReference>
<evidence type="ECO:0000256" key="11">
    <source>
        <dbReference type="ARBA" id="ARBA00023012"/>
    </source>
</evidence>
<evidence type="ECO:0000256" key="3">
    <source>
        <dbReference type="ARBA" id="ARBA00012438"/>
    </source>
</evidence>
<keyword evidence="10 14" id="KW-1133">Transmembrane helix</keyword>
<dbReference type="PROSITE" id="PS50109">
    <property type="entry name" value="HIS_KIN"/>
    <property type="match status" value="1"/>
</dbReference>
<accession>A0A849K5J9</accession>
<evidence type="ECO:0000313" key="17">
    <source>
        <dbReference type="Proteomes" id="UP000552954"/>
    </source>
</evidence>
<dbReference type="SMART" id="SM00387">
    <property type="entry name" value="HATPase_c"/>
    <property type="match status" value="1"/>
</dbReference>
<evidence type="ECO:0000256" key="10">
    <source>
        <dbReference type="ARBA" id="ARBA00022989"/>
    </source>
</evidence>
<dbReference type="InterPro" id="IPR038318">
    <property type="entry name" value="KdpD_sf"/>
</dbReference>
<organism evidence="16 17">
    <name type="scientific">Ramlibacter montanisoli</name>
    <dbReference type="NCBI Taxonomy" id="2732512"/>
    <lineage>
        <taxon>Bacteria</taxon>
        <taxon>Pseudomonadati</taxon>
        <taxon>Pseudomonadota</taxon>
        <taxon>Betaproteobacteria</taxon>
        <taxon>Burkholderiales</taxon>
        <taxon>Comamonadaceae</taxon>
        <taxon>Ramlibacter</taxon>
    </lineage>
</organism>
<comment type="subcellular location">
    <subcellularLocation>
        <location evidence="2">Membrane</location>
        <topology evidence="2">Multi-pass membrane protein</topology>
    </subcellularLocation>
</comment>
<dbReference type="SUPFAM" id="SSF55874">
    <property type="entry name" value="ATPase domain of HSP90 chaperone/DNA topoisomerase II/histidine kinase"/>
    <property type="match status" value="1"/>
</dbReference>
<dbReference type="SMART" id="SM00388">
    <property type="entry name" value="HisKA"/>
    <property type="match status" value="1"/>
</dbReference>
<sequence length="403" mass="43726">MPPLLANCRRGLDRYFANAAMRYTQLPQQVLIALVAAVLALAARWAVDPWLGDRHEYLSAYLAIGAVTWLASWRAGSLLALLYFMAQEAFFALPRSDADGSQLHGLLALASFGLVCAVLVLAVDRAARAHHALEHRVEELDEADHRRSDFIALLAHELRNPLAVLTTGTQLIKGGKLDQGRQDRAWERLERQTARMKRLVDDLLDSARVEQGKLSLVRHAADIGDIVAQTVADADTFTAPRQQRLRLDMPNPPGDAIVDPQRVRQVLENLLHNASKSRPPDGGLITVAVRSTSFDVSILVRDTGIGIPPAQLRAIFGSFVQIDPAASKHRGLGLGLALCQKLVEMHGGIIEARSAGKGRGSEFLVRLPRAPGMVPPDYAAPKPPPPGVCTSNTSPEAISAEPM</sequence>
<dbReference type="PANTHER" id="PTHR43711:SF1">
    <property type="entry name" value="HISTIDINE KINASE 1"/>
    <property type="match status" value="1"/>
</dbReference>
<dbReference type="RefSeq" id="WP_171559379.1">
    <property type="nucleotide sequence ID" value="NZ_JABFCS010000001.1"/>
</dbReference>
<evidence type="ECO:0000256" key="2">
    <source>
        <dbReference type="ARBA" id="ARBA00004141"/>
    </source>
</evidence>
<keyword evidence="6 14" id="KW-0812">Transmembrane</keyword>
<dbReference type="GO" id="GO:0005524">
    <property type="term" value="F:ATP binding"/>
    <property type="evidence" value="ECO:0007669"/>
    <property type="project" value="UniProtKB-KW"/>
</dbReference>
<keyword evidence="12 14" id="KW-0472">Membrane</keyword>
<dbReference type="InterPro" id="IPR036890">
    <property type="entry name" value="HATPase_C_sf"/>
</dbReference>
<dbReference type="AlphaFoldDB" id="A0A849K5J9"/>
<dbReference type="EC" id="2.7.13.3" evidence="3"/>
<feature type="transmembrane region" description="Helical" evidence="14">
    <location>
        <begin position="105"/>
        <end position="123"/>
    </location>
</feature>
<dbReference type="InterPro" id="IPR003594">
    <property type="entry name" value="HATPase_dom"/>
</dbReference>
<dbReference type="PANTHER" id="PTHR43711">
    <property type="entry name" value="TWO-COMPONENT HISTIDINE KINASE"/>
    <property type="match status" value="1"/>
</dbReference>
<dbReference type="GO" id="GO:0016020">
    <property type="term" value="C:membrane"/>
    <property type="evidence" value="ECO:0007669"/>
    <property type="project" value="UniProtKB-SubCell"/>
</dbReference>
<evidence type="ECO:0000256" key="1">
    <source>
        <dbReference type="ARBA" id="ARBA00000085"/>
    </source>
</evidence>
<dbReference type="SUPFAM" id="SSF47384">
    <property type="entry name" value="Homodimeric domain of signal transducing histidine kinase"/>
    <property type="match status" value="1"/>
</dbReference>
<dbReference type="Pfam" id="PF02518">
    <property type="entry name" value="HATPase_c"/>
    <property type="match status" value="1"/>
</dbReference>
<evidence type="ECO:0000256" key="14">
    <source>
        <dbReference type="SAM" id="Phobius"/>
    </source>
</evidence>
<dbReference type="InterPro" id="IPR003661">
    <property type="entry name" value="HisK_dim/P_dom"/>
</dbReference>
<evidence type="ECO:0000259" key="15">
    <source>
        <dbReference type="PROSITE" id="PS50109"/>
    </source>
</evidence>
<name>A0A849K5J9_9BURK</name>
<dbReference type="PRINTS" id="PR00344">
    <property type="entry name" value="BCTRLSENSOR"/>
</dbReference>
<dbReference type="InterPro" id="IPR005467">
    <property type="entry name" value="His_kinase_dom"/>
</dbReference>
<evidence type="ECO:0000256" key="6">
    <source>
        <dbReference type="ARBA" id="ARBA00022692"/>
    </source>
</evidence>
<keyword evidence="17" id="KW-1185">Reference proteome</keyword>
<evidence type="ECO:0000256" key="4">
    <source>
        <dbReference type="ARBA" id="ARBA00022553"/>
    </source>
</evidence>
<dbReference type="InterPro" id="IPR004358">
    <property type="entry name" value="Sig_transdc_His_kin-like_C"/>
</dbReference>
<protein>
    <recommendedName>
        <fullName evidence="3">histidine kinase</fullName>
        <ecNumber evidence="3">2.7.13.3</ecNumber>
    </recommendedName>
</protein>
<keyword evidence="9" id="KW-0067">ATP-binding</keyword>
<dbReference type="InterPro" id="IPR025201">
    <property type="entry name" value="KdpD_TM"/>
</dbReference>
<evidence type="ECO:0000313" key="16">
    <source>
        <dbReference type="EMBL" id="NNU43692.1"/>
    </source>
</evidence>
<dbReference type="InterPro" id="IPR036097">
    <property type="entry name" value="HisK_dim/P_sf"/>
</dbReference>
<reference evidence="16 17" key="1">
    <citation type="submission" date="2020-05" db="EMBL/GenBank/DDBJ databases">
        <authorList>
            <person name="Khan S.A."/>
            <person name="Jeon C.O."/>
            <person name="Chun B.H."/>
        </authorList>
    </citation>
    <scope>NUCLEOTIDE SEQUENCE [LARGE SCALE GENOMIC DNA]</scope>
    <source>
        <strain evidence="16 17">B156</strain>
    </source>
</reference>
<feature type="region of interest" description="Disordered" evidence="13">
    <location>
        <begin position="375"/>
        <end position="403"/>
    </location>
</feature>
<evidence type="ECO:0000256" key="8">
    <source>
        <dbReference type="ARBA" id="ARBA00022777"/>
    </source>
</evidence>
<proteinExistence type="predicted"/>
<keyword evidence="11" id="KW-0902">Two-component regulatory system</keyword>
<keyword evidence="7" id="KW-0547">Nucleotide-binding</keyword>
<evidence type="ECO:0000256" key="13">
    <source>
        <dbReference type="SAM" id="MobiDB-lite"/>
    </source>
</evidence>
<feature type="domain" description="Histidine kinase" evidence="15">
    <location>
        <begin position="153"/>
        <end position="371"/>
    </location>
</feature>
<dbReference type="CDD" id="cd00082">
    <property type="entry name" value="HisKA"/>
    <property type="match status" value="1"/>
</dbReference>
<comment type="catalytic activity">
    <reaction evidence="1">
        <text>ATP + protein L-histidine = ADP + protein N-phospho-L-histidine.</text>
        <dbReference type="EC" id="2.7.13.3"/>
    </reaction>
</comment>